<dbReference type="EMBL" id="LIAE01005709">
    <property type="protein sequence ID" value="PAV93115.1"/>
    <property type="molecule type" value="Genomic_DNA"/>
</dbReference>
<evidence type="ECO:0000313" key="3">
    <source>
        <dbReference type="Proteomes" id="UP000218231"/>
    </source>
</evidence>
<evidence type="ECO:0000313" key="2">
    <source>
        <dbReference type="EMBL" id="PAV93115.1"/>
    </source>
</evidence>
<dbReference type="AlphaFoldDB" id="A0A2A2M484"/>
<feature type="compositionally biased region" description="Pro residues" evidence="1">
    <location>
        <begin position="212"/>
        <end position="222"/>
    </location>
</feature>
<reference evidence="2 3" key="1">
    <citation type="journal article" date="2017" name="Curr. Biol.">
        <title>Genome architecture and evolution of a unichromosomal asexual nematode.</title>
        <authorList>
            <person name="Fradin H."/>
            <person name="Zegar C."/>
            <person name="Gutwein M."/>
            <person name="Lucas J."/>
            <person name="Kovtun M."/>
            <person name="Corcoran D."/>
            <person name="Baugh L.R."/>
            <person name="Kiontke K."/>
            <person name="Gunsalus K."/>
            <person name="Fitch D.H."/>
            <person name="Piano F."/>
        </authorList>
    </citation>
    <scope>NUCLEOTIDE SEQUENCE [LARGE SCALE GENOMIC DNA]</scope>
    <source>
        <strain evidence="2">PF1309</strain>
    </source>
</reference>
<comment type="caution">
    <text evidence="2">The sequence shown here is derived from an EMBL/GenBank/DDBJ whole genome shotgun (WGS) entry which is preliminary data.</text>
</comment>
<gene>
    <name evidence="2" type="ORF">WR25_13609</name>
</gene>
<sequence>MGGLLRAGVEDDAAEDRLPRDRRDFDDAPIGQEFAQIAFHRFRIGRIGRAEIGEQYPDLAGRDRGMAGGNRHDTGCSGSVRSRLPVAEKTALAIAGATAGTPSSPTPPGASPDAISSTTMSGLSTSRGRLSPAKPRARVRPFAIPVDAPSACAMPKIRPPSICCRTRSGLTIRPQSTAATRRSTRIRPPSSADTSASTAMRLPRKACAAMPCPDPSAPPSQPPSAATVVRQRASRGSPPSMPIR</sequence>
<feature type="compositionally biased region" description="Polar residues" evidence="1">
    <location>
        <begin position="114"/>
        <end position="128"/>
    </location>
</feature>
<accession>A0A2A2M484</accession>
<protein>
    <submittedName>
        <fullName evidence="2">Uncharacterized protein</fullName>
    </submittedName>
</protein>
<feature type="region of interest" description="Disordered" evidence="1">
    <location>
        <begin position="168"/>
        <end position="244"/>
    </location>
</feature>
<proteinExistence type="predicted"/>
<evidence type="ECO:0000256" key="1">
    <source>
        <dbReference type="SAM" id="MobiDB-lite"/>
    </source>
</evidence>
<name>A0A2A2M484_9BILA</name>
<feature type="region of interest" description="Disordered" evidence="1">
    <location>
        <begin position="1"/>
        <end position="29"/>
    </location>
</feature>
<feature type="compositionally biased region" description="Basic and acidic residues" evidence="1">
    <location>
        <begin position="15"/>
        <end position="26"/>
    </location>
</feature>
<feature type="region of interest" description="Disordered" evidence="1">
    <location>
        <begin position="97"/>
        <end position="137"/>
    </location>
</feature>
<dbReference type="Proteomes" id="UP000218231">
    <property type="component" value="Unassembled WGS sequence"/>
</dbReference>
<keyword evidence="3" id="KW-1185">Reference proteome</keyword>
<organism evidence="2 3">
    <name type="scientific">Diploscapter pachys</name>
    <dbReference type="NCBI Taxonomy" id="2018661"/>
    <lineage>
        <taxon>Eukaryota</taxon>
        <taxon>Metazoa</taxon>
        <taxon>Ecdysozoa</taxon>
        <taxon>Nematoda</taxon>
        <taxon>Chromadorea</taxon>
        <taxon>Rhabditida</taxon>
        <taxon>Rhabditina</taxon>
        <taxon>Rhabditomorpha</taxon>
        <taxon>Rhabditoidea</taxon>
        <taxon>Rhabditidae</taxon>
        <taxon>Diploscapter</taxon>
    </lineage>
</organism>
<feature type="compositionally biased region" description="Low complexity" evidence="1">
    <location>
        <begin position="173"/>
        <end position="199"/>
    </location>
</feature>